<protein>
    <submittedName>
        <fullName evidence="1">Uncharacterized protein</fullName>
    </submittedName>
</protein>
<keyword evidence="2" id="KW-1185">Reference proteome</keyword>
<name>A0ACC2W001_9TREE</name>
<dbReference type="EMBL" id="JASBWR010000040">
    <property type="protein sequence ID" value="KAJ9104356.1"/>
    <property type="molecule type" value="Genomic_DNA"/>
</dbReference>
<proteinExistence type="predicted"/>
<dbReference type="Proteomes" id="UP001241377">
    <property type="component" value="Unassembled WGS sequence"/>
</dbReference>
<sequence length="1158" mass="129534">MVASSDPPGASGAAPVKDDFAAKLPLRQALKDKNQRYWEEDAYKPKGPLDASLKKHTTLINKLRSAILTTSSDALIKEIDGLTLTKYVEEIVAATVEGITGSKGGKADIDSVVEVISHLHARLAPDFLTSLLPELLNVLASANPVPTAAGVTPATDREKEDKERITRLRPVLRVVSELGLVGAWENSRGSKASRGIVNEQVGQEHVYERIKGLMSNDPTYSNIPLLVTFLKTYKRAYLGDDAVTDIAEASESTQELVPVTLQAKFRELFHAYFNTASKALVKGQTKLLEQDKKNYEAYIKAGEIFEDRQNAYERMTKAVEKLQAGVQSLADLLNLTPPKLPTAASLAKSGLQIVNTGSAFDKEGDDSAAGTGIWDDDEERKFYEDILDLADDVPPTFLGLKTNGEPEHPPAEDAVAVLSPDPAKPASAYSDAGEAGMEESGKEANDIDTKGLGLDGLNKADADDVDPLQSGPAARLAAVFAALPEANNRTMIDKLAVDFTYLNSKAARKRCIKFLGSVPKNRTDLLPHYARFAAILNKYMPDIGAGLIAILDEEFRYLQRKKLVKELESVRLKNIRYYGELAKFKVAQPHTILHVLKVCLEDFTGPNIDNVANLLESCGRFLLRNEETSERAKAMVDLMRRKQNTQHFDARQKVMLENAYYQCNPPERTAITQVELSPMQSFIQHLVQDVLIKKTVDKVLKLVRKMHWEDPEVVDFIFKTFTEIWEVKFGNIPLVAMLVYDLQKYHPDFSLGVLDQVLEDIRAGMEDNIFKHNQRRISTMKFFGELYMYRVVSTPVVFDTLWSLITFGHRKSLSRENSICMTDSPSAAEGLPLPGRSCMIDAADDYFRIRLVCTLLDTCGACFDRGSNKKKLDQFLVVFQAYVLCKAELPMDVEFMVSDTLEVRAIGSVSHYHRVEGFSFQMLRPKMTPFKTFQEAALAIDEMLAAQSVEDDVEEEEEEDDAESVGNNARMHGQEEDDEEEEDAAADDDEGALDARIDASDDEDEEVRLIGNISKRDEYDEEAEDEFNREFAKMLADTTEVRRDVRKAAPVFDQAVPLIRRAQQSTEEQAEATPSDGKHMQFSLLAKKGNKQTVRTLEIPVDSAIAINTRSQQLQNKQEQEQLKRLVLQNERRLEQSEQAALEQSIRNRFMPRRHADG</sequence>
<reference evidence="1" key="1">
    <citation type="submission" date="2023-04" db="EMBL/GenBank/DDBJ databases">
        <title>Draft Genome sequencing of Naganishia species isolated from polar environments using Oxford Nanopore Technology.</title>
        <authorList>
            <person name="Leo P."/>
            <person name="Venkateswaran K."/>
        </authorList>
    </citation>
    <scope>NUCLEOTIDE SEQUENCE</scope>
    <source>
        <strain evidence="1">MNA-CCFEE 5261</strain>
    </source>
</reference>
<gene>
    <name evidence="1" type="ORF">QFC19_003998</name>
</gene>
<accession>A0ACC2W001</accession>
<evidence type="ECO:0000313" key="1">
    <source>
        <dbReference type="EMBL" id="KAJ9104356.1"/>
    </source>
</evidence>
<comment type="caution">
    <text evidence="1">The sequence shown here is derived from an EMBL/GenBank/DDBJ whole genome shotgun (WGS) entry which is preliminary data.</text>
</comment>
<organism evidence="1 2">
    <name type="scientific">Naganishia cerealis</name>
    <dbReference type="NCBI Taxonomy" id="610337"/>
    <lineage>
        <taxon>Eukaryota</taxon>
        <taxon>Fungi</taxon>
        <taxon>Dikarya</taxon>
        <taxon>Basidiomycota</taxon>
        <taxon>Agaricomycotina</taxon>
        <taxon>Tremellomycetes</taxon>
        <taxon>Filobasidiales</taxon>
        <taxon>Filobasidiaceae</taxon>
        <taxon>Naganishia</taxon>
    </lineage>
</organism>
<evidence type="ECO:0000313" key="2">
    <source>
        <dbReference type="Proteomes" id="UP001241377"/>
    </source>
</evidence>